<dbReference type="InParanoid" id="A0A6L2PED8"/>
<dbReference type="AlphaFoldDB" id="A0A6L2PED8"/>
<feature type="binding site" evidence="2">
    <location>
        <position position="190"/>
    </location>
    <ligand>
        <name>FAD</name>
        <dbReference type="ChEBI" id="CHEBI:57692"/>
    </ligand>
</feature>
<evidence type="ECO:0000259" key="3">
    <source>
        <dbReference type="PROSITE" id="PS00624"/>
    </source>
</evidence>
<name>A0A6L2PED8_COPFO</name>
<dbReference type="Pfam" id="PF05199">
    <property type="entry name" value="GMC_oxred_C"/>
    <property type="match status" value="1"/>
</dbReference>
<dbReference type="PANTHER" id="PTHR11552:SF217">
    <property type="entry name" value="GLUCOSE DEHYDROGENASE [FAD, QUINONE]"/>
    <property type="match status" value="1"/>
</dbReference>
<organism evidence="4 5">
    <name type="scientific">Coptotermes formosanus</name>
    <name type="common">Formosan subterranean termite</name>
    <dbReference type="NCBI Taxonomy" id="36987"/>
    <lineage>
        <taxon>Eukaryota</taxon>
        <taxon>Metazoa</taxon>
        <taxon>Ecdysozoa</taxon>
        <taxon>Arthropoda</taxon>
        <taxon>Hexapoda</taxon>
        <taxon>Insecta</taxon>
        <taxon>Pterygota</taxon>
        <taxon>Neoptera</taxon>
        <taxon>Polyneoptera</taxon>
        <taxon>Dictyoptera</taxon>
        <taxon>Blattodea</taxon>
        <taxon>Blattoidea</taxon>
        <taxon>Termitoidae</taxon>
        <taxon>Rhinotermitidae</taxon>
        <taxon>Coptotermes</taxon>
    </lineage>
</organism>
<dbReference type="OrthoDB" id="269227at2759"/>
<dbReference type="PANTHER" id="PTHR11552">
    <property type="entry name" value="GLUCOSE-METHANOL-CHOLINE GMC OXIDOREDUCTASE"/>
    <property type="match status" value="1"/>
</dbReference>
<gene>
    <name evidence="4" type="ORF">Cfor_05303</name>
</gene>
<dbReference type="SUPFAM" id="SSF51905">
    <property type="entry name" value="FAD/NAD(P)-binding domain"/>
    <property type="match status" value="1"/>
</dbReference>
<dbReference type="GO" id="GO:0016614">
    <property type="term" value="F:oxidoreductase activity, acting on CH-OH group of donors"/>
    <property type="evidence" value="ECO:0007669"/>
    <property type="project" value="InterPro"/>
</dbReference>
<sequence length="654" mass="71903">MNQPEASSCNCTFTDTSLLNGVCGPGFTLFMGFVEYLLWNNCNITDPCRRFGAKMAPNDAASHYDFIVIGAGVAGPVVASRLSEVSHWKVLLLEAGQSLEAAYIVMHYYNEPICKLNIQVFRETALRPVFIMNNCVIRPEEPSITSVPAFASSAVGTVLDWQYTTEPSFQACLNNGGRCKWPRGKMVSGTSGMQGMMYVRPHRSILDEWGKKNPGWKWKDVLKYFIKSENNLNPEMVEAGYHGFNGPMVVQKFPSRPPLADVVVEAGKQLGYRNGDLNGHNQTGVAVAQMMVYEGLRASTARMYLRPFLKTRENLEIAINSHVTKVLIDPRTKKARGVKYIDQTGNMQTVYAHKEVILSAGAINSPQLLLLSGVGPRQDLEAVGIDAIVDLPGVGKNLQNHVAGSVGFYMNESSINSLTLESVEEFIKNRKGNMASTGLTQTTLLMTSKYAKDGVSDLQVFFSGYSATCSKTGAPAECENTGSLHNCTKRCVLARPTLTITKSRGYLKLNSSDPLDYPLIYPYYLDSPRDVDILIDGIKLSIRLANTPALQKYGLTVDTTPAKGCESYNFGSDQYFACALRRDTGPENHQGGTSKMGPVKDRMAVVDNYLRVHGIRNIRVVDASIFPTLPNCNPTSVIIMAAEKVSDLIKEAWV</sequence>
<keyword evidence="2" id="KW-0274">FAD</keyword>
<comment type="caution">
    <text evidence="4">The sequence shown here is derived from an EMBL/GenBank/DDBJ whole genome shotgun (WGS) entry which is preliminary data.</text>
</comment>
<evidence type="ECO:0000313" key="4">
    <source>
        <dbReference type="EMBL" id="GFG29572.1"/>
    </source>
</evidence>
<dbReference type="SUPFAM" id="SSF54373">
    <property type="entry name" value="FAD-linked reductases, C-terminal domain"/>
    <property type="match status" value="1"/>
</dbReference>
<feature type="binding site" evidence="2">
    <location>
        <position position="323"/>
    </location>
    <ligand>
        <name>FAD</name>
        <dbReference type="ChEBI" id="CHEBI:57692"/>
    </ligand>
</feature>
<proteinExistence type="inferred from homology"/>
<feature type="domain" description="Glucose-methanol-choline oxidoreductase N-terminal" evidence="3">
    <location>
        <begin position="361"/>
        <end position="375"/>
    </location>
</feature>
<dbReference type="EMBL" id="BLKM01000154">
    <property type="protein sequence ID" value="GFG29572.1"/>
    <property type="molecule type" value="Genomic_DNA"/>
</dbReference>
<dbReference type="Gene3D" id="3.30.560.10">
    <property type="entry name" value="Glucose Oxidase, domain 3"/>
    <property type="match status" value="1"/>
</dbReference>
<dbReference type="GO" id="GO:0050660">
    <property type="term" value="F:flavin adenine dinucleotide binding"/>
    <property type="evidence" value="ECO:0007669"/>
    <property type="project" value="InterPro"/>
</dbReference>
<dbReference type="InterPro" id="IPR036188">
    <property type="entry name" value="FAD/NAD-bd_sf"/>
</dbReference>
<dbReference type="InterPro" id="IPR007867">
    <property type="entry name" value="GMC_OxRtase_C"/>
</dbReference>
<protein>
    <recommendedName>
        <fullName evidence="3">Glucose-methanol-choline oxidoreductase N-terminal domain-containing protein</fullName>
    </recommendedName>
</protein>
<dbReference type="PROSITE" id="PS00624">
    <property type="entry name" value="GMC_OXRED_2"/>
    <property type="match status" value="1"/>
</dbReference>
<evidence type="ECO:0000256" key="1">
    <source>
        <dbReference type="ARBA" id="ARBA00010790"/>
    </source>
</evidence>
<evidence type="ECO:0000256" key="2">
    <source>
        <dbReference type="PIRSR" id="PIRSR000137-2"/>
    </source>
</evidence>
<comment type="similarity">
    <text evidence="1">Belongs to the GMC oxidoreductase family.</text>
</comment>
<comment type="cofactor">
    <cofactor evidence="2">
        <name>FAD</name>
        <dbReference type="ChEBI" id="CHEBI:57692"/>
    </cofactor>
</comment>
<dbReference type="Pfam" id="PF00732">
    <property type="entry name" value="GMC_oxred_N"/>
    <property type="match status" value="1"/>
</dbReference>
<dbReference type="InterPro" id="IPR012132">
    <property type="entry name" value="GMC_OxRdtase"/>
</dbReference>
<keyword evidence="2" id="KW-0285">Flavoprotein</keyword>
<dbReference type="Gene3D" id="3.50.50.60">
    <property type="entry name" value="FAD/NAD(P)-binding domain"/>
    <property type="match status" value="2"/>
</dbReference>
<dbReference type="InterPro" id="IPR000172">
    <property type="entry name" value="GMC_OxRdtase_N"/>
</dbReference>
<keyword evidence="5" id="KW-1185">Reference proteome</keyword>
<dbReference type="Proteomes" id="UP000502823">
    <property type="component" value="Unassembled WGS sequence"/>
</dbReference>
<reference evidence="5" key="1">
    <citation type="submission" date="2020-01" db="EMBL/GenBank/DDBJ databases">
        <title>Draft genome sequence of the Termite Coptotermes fromosanus.</title>
        <authorList>
            <person name="Itakura S."/>
            <person name="Yosikawa Y."/>
            <person name="Umezawa K."/>
        </authorList>
    </citation>
    <scope>NUCLEOTIDE SEQUENCE [LARGE SCALE GENOMIC DNA]</scope>
</reference>
<accession>A0A6L2PED8</accession>
<evidence type="ECO:0000313" key="5">
    <source>
        <dbReference type="Proteomes" id="UP000502823"/>
    </source>
</evidence>
<dbReference type="PIRSF" id="PIRSF000137">
    <property type="entry name" value="Alcohol_oxidase"/>
    <property type="match status" value="1"/>
</dbReference>